<dbReference type="EMBL" id="MWPH01000004">
    <property type="protein sequence ID" value="OVE83198.1"/>
    <property type="molecule type" value="Genomic_DNA"/>
</dbReference>
<sequence>MCEDGVCVDGYGQPVEDDYTVVEDRPVRYHANGTELTRSESGTDVVDNPAIEGRADLLTGLQAGDSVTLEPMSDGFDTHTDLEIVGSPLPAYGRRSRPTATHVELETA</sequence>
<keyword evidence="3" id="KW-1185">Reference proteome</keyword>
<accession>A0A202E4S5</accession>
<proteinExistence type="predicted"/>
<feature type="region of interest" description="Disordered" evidence="1">
    <location>
        <begin position="87"/>
        <end position="108"/>
    </location>
</feature>
<organism evidence="2 3">
    <name type="scientific">Natronolimnobius baerhuensis</name>
    <dbReference type="NCBI Taxonomy" id="253108"/>
    <lineage>
        <taxon>Archaea</taxon>
        <taxon>Methanobacteriati</taxon>
        <taxon>Methanobacteriota</taxon>
        <taxon>Stenosarchaea group</taxon>
        <taxon>Halobacteria</taxon>
        <taxon>Halobacteriales</taxon>
        <taxon>Natrialbaceae</taxon>
        <taxon>Natronolimnobius</taxon>
    </lineage>
</organism>
<dbReference type="Proteomes" id="UP000196084">
    <property type="component" value="Unassembled WGS sequence"/>
</dbReference>
<protein>
    <submittedName>
        <fullName evidence="2">Uncharacterized protein</fullName>
    </submittedName>
</protein>
<evidence type="ECO:0000313" key="3">
    <source>
        <dbReference type="Proteomes" id="UP000196084"/>
    </source>
</evidence>
<evidence type="ECO:0000256" key="1">
    <source>
        <dbReference type="SAM" id="MobiDB-lite"/>
    </source>
</evidence>
<comment type="caution">
    <text evidence="2">The sequence shown here is derived from an EMBL/GenBank/DDBJ whole genome shotgun (WGS) entry which is preliminary data.</text>
</comment>
<gene>
    <name evidence="2" type="ORF">B2G88_17475</name>
</gene>
<evidence type="ECO:0000313" key="2">
    <source>
        <dbReference type="EMBL" id="OVE83198.1"/>
    </source>
</evidence>
<reference evidence="2 3" key="1">
    <citation type="submission" date="2017-02" db="EMBL/GenBank/DDBJ databases">
        <title>Natronthermophilus aegyptiacus gen. nov.,sp. nov., an aerobic, extremely halophilic alkalithermophilic archaeon isolated from the athalassohaline Wadi An Natrun, Egypt.</title>
        <authorList>
            <person name="Zhao B."/>
        </authorList>
    </citation>
    <scope>NUCLEOTIDE SEQUENCE [LARGE SCALE GENOMIC DNA]</scope>
    <source>
        <strain evidence="2 3">CGMCC 1.3597</strain>
    </source>
</reference>
<dbReference type="AlphaFoldDB" id="A0A202E4S5"/>
<name>A0A202E4S5_9EURY</name>